<organism evidence="1 2">
    <name type="scientific">Bacillus manliponensis</name>
    <dbReference type="NCBI Taxonomy" id="574376"/>
    <lineage>
        <taxon>Bacteria</taxon>
        <taxon>Bacillati</taxon>
        <taxon>Bacillota</taxon>
        <taxon>Bacilli</taxon>
        <taxon>Bacillales</taxon>
        <taxon>Bacillaceae</taxon>
        <taxon>Bacillus</taxon>
        <taxon>Bacillus cereus group</taxon>
    </lineage>
</organism>
<dbReference type="AlphaFoldDB" id="A0A073KE21"/>
<dbReference type="OrthoDB" id="2678750at2"/>
<evidence type="ECO:0008006" key="3">
    <source>
        <dbReference type="Google" id="ProtNLM"/>
    </source>
</evidence>
<reference evidence="1 2" key="1">
    <citation type="submission" date="2014-06" db="EMBL/GenBank/DDBJ databases">
        <title>Draft genome sequence of Bacillus manliponensis JCM 15802 (MCCC 1A00708).</title>
        <authorList>
            <person name="Lai Q."/>
            <person name="Liu Y."/>
            <person name="Shao Z."/>
        </authorList>
    </citation>
    <scope>NUCLEOTIDE SEQUENCE [LARGE SCALE GENOMIC DNA]</scope>
    <source>
        <strain evidence="1 2">JCM 15802</strain>
    </source>
</reference>
<evidence type="ECO:0000313" key="1">
    <source>
        <dbReference type="EMBL" id="KEK20543.1"/>
    </source>
</evidence>
<proteinExistence type="predicted"/>
<sequence length="153" mass="17832">MKWLVADAKQYEQAKEYIDTAIIPLLSISLVEKMRNTVGEGEFLTTFANELEREYKGRIFLLPAFTYIEQVEENTSNRLKEWTSYLQKQGFQHVLYVTSDVSWKSAEEELTGELFYVSALPLEQLSEQAKREVIQTQVGMVAELLIKKWENNK</sequence>
<dbReference type="EMBL" id="JOTN01000003">
    <property type="protein sequence ID" value="KEK20543.1"/>
    <property type="molecule type" value="Genomic_DNA"/>
</dbReference>
<evidence type="ECO:0000313" key="2">
    <source>
        <dbReference type="Proteomes" id="UP000027822"/>
    </source>
</evidence>
<dbReference type="Pfam" id="PF10673">
    <property type="entry name" value="DUF2487"/>
    <property type="match status" value="1"/>
</dbReference>
<dbReference type="Proteomes" id="UP000027822">
    <property type="component" value="Unassembled WGS sequence"/>
</dbReference>
<dbReference type="eggNOG" id="ENOG5032SRK">
    <property type="taxonomic scope" value="Bacteria"/>
</dbReference>
<accession>A0A073KE21</accession>
<comment type="caution">
    <text evidence="1">The sequence shown here is derived from an EMBL/GenBank/DDBJ whole genome shotgun (WGS) entry which is preliminary data.</text>
</comment>
<protein>
    <recommendedName>
        <fullName evidence="3">DUF2487 domain-containing protein</fullName>
    </recommendedName>
</protein>
<gene>
    <name evidence="1" type="ORF">BAMA_14090</name>
</gene>
<dbReference type="RefSeq" id="WP_034636696.1">
    <property type="nucleotide sequence ID" value="NZ_CBCSJC010000004.1"/>
</dbReference>
<dbReference type="STRING" id="574376.BAMA_14090"/>
<dbReference type="InterPro" id="IPR019615">
    <property type="entry name" value="DUF2487"/>
</dbReference>
<name>A0A073KE21_9BACI</name>
<keyword evidence="2" id="KW-1185">Reference proteome</keyword>